<dbReference type="Pfam" id="PF25183">
    <property type="entry name" value="OMP_b-brl_4"/>
    <property type="match status" value="1"/>
</dbReference>
<feature type="chain" id="PRO_5010367614" evidence="7">
    <location>
        <begin position="27"/>
        <end position="1236"/>
    </location>
</feature>
<evidence type="ECO:0000256" key="4">
    <source>
        <dbReference type="ARBA" id="ARBA00022692"/>
    </source>
</evidence>
<name>A0A1H4SGL6_9BACT</name>
<dbReference type="AlphaFoldDB" id="A0A1H4SGL6"/>
<dbReference type="Proteomes" id="UP000182409">
    <property type="component" value="Unassembled WGS sequence"/>
</dbReference>
<dbReference type="InterPro" id="IPR057601">
    <property type="entry name" value="Oar-like_b-barrel"/>
</dbReference>
<accession>A0A1H4SGL6</accession>
<keyword evidence="2" id="KW-0813">Transport</keyword>
<evidence type="ECO:0000256" key="5">
    <source>
        <dbReference type="ARBA" id="ARBA00023136"/>
    </source>
</evidence>
<dbReference type="PANTHER" id="PTHR30069">
    <property type="entry name" value="TONB-DEPENDENT OUTER MEMBRANE RECEPTOR"/>
    <property type="match status" value="1"/>
</dbReference>
<keyword evidence="7" id="KW-0732">Signal</keyword>
<dbReference type="OrthoDB" id="97893at2"/>
<keyword evidence="4" id="KW-0812">Transmembrane</keyword>
<evidence type="ECO:0000313" key="9">
    <source>
        <dbReference type="EMBL" id="SEC43289.1"/>
    </source>
</evidence>
<dbReference type="InterPro" id="IPR008969">
    <property type="entry name" value="CarboxyPept-like_regulatory"/>
</dbReference>
<dbReference type="RefSeq" id="WP_074655213.1">
    <property type="nucleotide sequence ID" value="NZ_FNSD01000001.1"/>
</dbReference>
<evidence type="ECO:0000256" key="7">
    <source>
        <dbReference type="SAM" id="SignalP"/>
    </source>
</evidence>
<dbReference type="Pfam" id="PF13620">
    <property type="entry name" value="CarboxypepD_reg"/>
    <property type="match status" value="1"/>
</dbReference>
<evidence type="ECO:0000313" key="10">
    <source>
        <dbReference type="Proteomes" id="UP000182409"/>
    </source>
</evidence>
<keyword evidence="5" id="KW-0472">Membrane</keyword>
<sequence>MSSFPYKRHIATVAILGSTLAGAAHAQETTGSISGTITDPSGASIKGATVVLTNTDRGQDVRTLTTNSAGYFTATSLPLGVYTVKITAPGFSTANVTSLTLHVNDALTVNQQLKTGSAAEEVSVQANSVQLNLEDATSAGLISGEQARELVLNNRNYEQLIQLQPGVAYGGANDQLYVGSTVPSGASNQVAFAVNGGRSTSNNWTIDGADNVDRGSGLTLLVYPSVDAIAEFKTLRGTYTAQFGRGASGQINVVTKSGTNNWHGSAYEFFRNDALNANGYFNNLNGIKRSASPLRYNDFGATFGGPVRIPGLYNGRDKTFFFFSYEGRRVIQYSIGASLVPTADERKGDFTNAYYQRTNGSWTTGPVNVCTAYNASGTCTASGNRITNISPTAAAYLKDLYSLVPLPTSALDLANGVDPHTLYSSARNKFGDDQYIVRIDHSFGSRINLFYRYIHDTLPVESGTGSFTTVPIPGIANTTTSQPGTTHMGHGTFVMNPTTLFDAGYAYSSGAILTDPVGSLTTANSPDVRPTLPYANQLGVIPTLSFNGSLTALGSSGIYREHNINHNVFGSVTKTLGRTTLIAGATYNRYQKTENATGGNQGGFNFSGNPTITGNTAITQTSVNGSQAFANLLLGFANGGTSNGFSQSSLAITPDIRENVFEAYLQDNWKVTPRLTLNLGVRYSYYGQPIDANGRLSNFDPTAYNPAKAPTISSTGLICTAAPCANTDGLNSGTPNSSADIYQSTNYINGMVFGGNAVAGHASRFGSNVGPSDNTNFAPRFGFALDVFGNGKTALRGGYGWSFDESAVSYFETSVFNNPPAVSTFNAATANIDNPAGSTAAAAGLPTTPGRIVGSPVDGYKTPYVQQFSLDVQQQIAPSLMLDIGYVGTQGTHLLGMVDINEARPGAFVNRVNPLRSNPGSATVASACAYPGTATTGQPLSGTPAFMNSTCDRAINQIRPYLGYFAIDAVRSIFSSNYQSLQVKVTKTWGKSLLDANYTWSKNLTNAQNDYTTPPQNTYNINADYGLAAIDRRNILTVDSIVYLPWFQSQQGLVGHVLGGWELSGVFAMNSGLPLTASESTGSQVYYGYTNPVNGKAAGNYVNDSAGLGINGNTNAGFRPDQIANPNQGQGGRTIHNRNEWFFRGAFDTPLPSEMRPGNSKRGNIIGPGFNRLDVGIFRNFKIYESLFFQLRGEAFNVANHTNWQTVNTTATSTLFGQVTGTRDPRILQVAGKITF</sequence>
<dbReference type="GO" id="GO:0009279">
    <property type="term" value="C:cell outer membrane"/>
    <property type="evidence" value="ECO:0007669"/>
    <property type="project" value="UniProtKB-SubCell"/>
</dbReference>
<gene>
    <name evidence="9" type="ORF">SAMN05443244_3447</name>
</gene>
<comment type="subcellular location">
    <subcellularLocation>
        <location evidence="1">Cell outer membrane</location>
        <topology evidence="1">Multi-pass membrane protein</topology>
    </subcellularLocation>
</comment>
<evidence type="ECO:0000256" key="1">
    <source>
        <dbReference type="ARBA" id="ARBA00004571"/>
    </source>
</evidence>
<keyword evidence="6" id="KW-0998">Cell outer membrane</keyword>
<feature type="signal peptide" evidence="7">
    <location>
        <begin position="1"/>
        <end position="26"/>
    </location>
</feature>
<feature type="domain" description="TonB-dependent transporter Oar-like beta-barrel" evidence="8">
    <location>
        <begin position="254"/>
        <end position="1229"/>
    </location>
</feature>
<reference evidence="9 10" key="1">
    <citation type="submission" date="2016-10" db="EMBL/GenBank/DDBJ databases">
        <authorList>
            <person name="de Groot N.N."/>
        </authorList>
    </citation>
    <scope>NUCLEOTIDE SEQUENCE [LARGE SCALE GENOMIC DNA]</scope>
    <source>
        <strain evidence="9 10">AB35.6</strain>
    </source>
</reference>
<dbReference type="SUPFAM" id="SSF49464">
    <property type="entry name" value="Carboxypeptidase regulatory domain-like"/>
    <property type="match status" value="1"/>
</dbReference>
<organism evidence="9 10">
    <name type="scientific">Terriglobus roseus</name>
    <dbReference type="NCBI Taxonomy" id="392734"/>
    <lineage>
        <taxon>Bacteria</taxon>
        <taxon>Pseudomonadati</taxon>
        <taxon>Acidobacteriota</taxon>
        <taxon>Terriglobia</taxon>
        <taxon>Terriglobales</taxon>
        <taxon>Acidobacteriaceae</taxon>
        <taxon>Terriglobus</taxon>
    </lineage>
</organism>
<evidence type="ECO:0000256" key="6">
    <source>
        <dbReference type="ARBA" id="ARBA00023237"/>
    </source>
</evidence>
<dbReference type="InterPro" id="IPR036942">
    <property type="entry name" value="Beta-barrel_TonB_sf"/>
</dbReference>
<dbReference type="Gene3D" id="2.40.170.20">
    <property type="entry name" value="TonB-dependent receptor, beta-barrel domain"/>
    <property type="match status" value="1"/>
</dbReference>
<dbReference type="GO" id="GO:0015344">
    <property type="term" value="F:siderophore uptake transmembrane transporter activity"/>
    <property type="evidence" value="ECO:0007669"/>
    <property type="project" value="TreeGrafter"/>
</dbReference>
<keyword evidence="9" id="KW-0675">Receptor</keyword>
<dbReference type="Gene3D" id="2.60.40.1120">
    <property type="entry name" value="Carboxypeptidase-like, regulatory domain"/>
    <property type="match status" value="1"/>
</dbReference>
<protein>
    <submittedName>
        <fullName evidence="9">TonB-dependent Receptor Plug Domain</fullName>
    </submittedName>
</protein>
<dbReference type="GO" id="GO:0044718">
    <property type="term" value="P:siderophore transmembrane transport"/>
    <property type="evidence" value="ECO:0007669"/>
    <property type="project" value="TreeGrafter"/>
</dbReference>
<evidence type="ECO:0000259" key="8">
    <source>
        <dbReference type="Pfam" id="PF25183"/>
    </source>
</evidence>
<dbReference type="InterPro" id="IPR039426">
    <property type="entry name" value="TonB-dep_rcpt-like"/>
</dbReference>
<evidence type="ECO:0000256" key="3">
    <source>
        <dbReference type="ARBA" id="ARBA00022452"/>
    </source>
</evidence>
<dbReference type="SUPFAM" id="SSF56935">
    <property type="entry name" value="Porins"/>
    <property type="match status" value="1"/>
</dbReference>
<dbReference type="EMBL" id="FNSD01000001">
    <property type="protein sequence ID" value="SEC43289.1"/>
    <property type="molecule type" value="Genomic_DNA"/>
</dbReference>
<dbReference type="PANTHER" id="PTHR30069:SF46">
    <property type="entry name" value="OAR PROTEIN"/>
    <property type="match status" value="1"/>
</dbReference>
<keyword evidence="3" id="KW-1134">Transmembrane beta strand</keyword>
<evidence type="ECO:0000256" key="2">
    <source>
        <dbReference type="ARBA" id="ARBA00022448"/>
    </source>
</evidence>
<proteinExistence type="predicted"/>